<dbReference type="EC" id="3.1.-.-" evidence="8"/>
<dbReference type="InterPro" id="IPR020549">
    <property type="entry name" value="YbeY_CS"/>
</dbReference>
<evidence type="ECO:0000256" key="7">
    <source>
        <dbReference type="ARBA" id="ARBA00022833"/>
    </source>
</evidence>
<keyword evidence="6 8" id="KW-0378">Hydrolase</keyword>
<keyword evidence="7 8" id="KW-0862">Zinc</keyword>
<dbReference type="OrthoDB" id="9807740at2"/>
<dbReference type="PROSITE" id="PS01306">
    <property type="entry name" value="UPF0054"/>
    <property type="match status" value="1"/>
</dbReference>
<dbReference type="Proteomes" id="UP000232693">
    <property type="component" value="Chromosome"/>
</dbReference>
<organism evidence="9 10">
    <name type="scientific">Kangiella profundi</name>
    <dbReference type="NCBI Taxonomy" id="1561924"/>
    <lineage>
        <taxon>Bacteria</taxon>
        <taxon>Pseudomonadati</taxon>
        <taxon>Pseudomonadota</taxon>
        <taxon>Gammaproteobacteria</taxon>
        <taxon>Kangiellales</taxon>
        <taxon>Kangiellaceae</taxon>
        <taxon>Kangiella</taxon>
    </lineage>
</organism>
<sequence>MDTPLFNLDLQVACEAPNLPAESDFQHWLTAAFTVESETNGRAKALAQPFDITVRIVELAESQALNNDYRGKNKPTNVLSFPFEMPEGIEGLELSILGDLVICADVVAKEATEQKKTLGSHWAHMVVHGGLHLLGYDHIKEFEAQEMEALEVDILAQLGVEDPYQVRD</sequence>
<dbReference type="SUPFAM" id="SSF55486">
    <property type="entry name" value="Metalloproteases ('zincins'), catalytic domain"/>
    <property type="match status" value="1"/>
</dbReference>
<feature type="binding site" evidence="8">
    <location>
        <position position="132"/>
    </location>
    <ligand>
        <name>Zn(2+)</name>
        <dbReference type="ChEBI" id="CHEBI:29105"/>
        <note>catalytic</note>
    </ligand>
</feature>
<evidence type="ECO:0000256" key="2">
    <source>
        <dbReference type="ARBA" id="ARBA00022517"/>
    </source>
</evidence>
<dbReference type="GO" id="GO:0008270">
    <property type="term" value="F:zinc ion binding"/>
    <property type="evidence" value="ECO:0007669"/>
    <property type="project" value="UniProtKB-UniRule"/>
</dbReference>
<dbReference type="HAMAP" id="MF_00009">
    <property type="entry name" value="Endoribonucl_YbeY"/>
    <property type="match status" value="1"/>
</dbReference>
<evidence type="ECO:0000256" key="3">
    <source>
        <dbReference type="ARBA" id="ARBA00022722"/>
    </source>
</evidence>
<keyword evidence="8" id="KW-0963">Cytoplasm</keyword>
<dbReference type="PANTHER" id="PTHR46986">
    <property type="entry name" value="ENDORIBONUCLEASE YBEY, CHLOROPLASTIC"/>
    <property type="match status" value="1"/>
</dbReference>
<evidence type="ECO:0000256" key="8">
    <source>
        <dbReference type="HAMAP-Rule" id="MF_00009"/>
    </source>
</evidence>
<dbReference type="NCBIfam" id="TIGR00043">
    <property type="entry name" value="rRNA maturation RNase YbeY"/>
    <property type="match status" value="1"/>
</dbReference>
<feature type="binding site" evidence="8">
    <location>
        <position position="128"/>
    </location>
    <ligand>
        <name>Zn(2+)</name>
        <dbReference type="ChEBI" id="CHEBI:29105"/>
        <note>catalytic</note>
    </ligand>
</feature>
<dbReference type="Pfam" id="PF02130">
    <property type="entry name" value="YbeY"/>
    <property type="match status" value="1"/>
</dbReference>
<evidence type="ECO:0000256" key="1">
    <source>
        <dbReference type="ARBA" id="ARBA00010875"/>
    </source>
</evidence>
<feature type="binding site" evidence="8">
    <location>
        <position position="138"/>
    </location>
    <ligand>
        <name>Zn(2+)</name>
        <dbReference type="ChEBI" id="CHEBI:29105"/>
        <note>catalytic</note>
    </ligand>
</feature>
<evidence type="ECO:0000256" key="4">
    <source>
        <dbReference type="ARBA" id="ARBA00022723"/>
    </source>
</evidence>
<reference evidence="9 10" key="1">
    <citation type="submission" date="2017-12" db="EMBL/GenBank/DDBJ databases">
        <title>Kangiella profundi FT102 completed genome.</title>
        <authorList>
            <person name="Xu J."/>
            <person name="Wang J."/>
            <person name="Lu Y."/>
        </authorList>
    </citation>
    <scope>NUCLEOTIDE SEQUENCE [LARGE SCALE GENOMIC DNA]</scope>
    <source>
        <strain evidence="9 10">FT102</strain>
    </source>
</reference>
<dbReference type="GO" id="GO:0004521">
    <property type="term" value="F:RNA endonuclease activity"/>
    <property type="evidence" value="ECO:0007669"/>
    <property type="project" value="UniProtKB-UniRule"/>
</dbReference>
<keyword evidence="10" id="KW-1185">Reference proteome</keyword>
<dbReference type="Gene3D" id="3.40.390.30">
    <property type="entry name" value="Metalloproteases ('zincins'), catalytic domain"/>
    <property type="match status" value="1"/>
</dbReference>
<gene>
    <name evidence="8" type="primary">ybeY</name>
    <name evidence="9" type="ORF">CW740_01335</name>
</gene>
<dbReference type="KEGG" id="kpd:CW740_01335"/>
<evidence type="ECO:0000256" key="6">
    <source>
        <dbReference type="ARBA" id="ARBA00022801"/>
    </source>
</evidence>
<comment type="subcellular location">
    <subcellularLocation>
        <location evidence="8">Cytoplasm</location>
    </subcellularLocation>
</comment>
<evidence type="ECO:0000313" key="10">
    <source>
        <dbReference type="Proteomes" id="UP000232693"/>
    </source>
</evidence>
<keyword evidence="4 8" id="KW-0479">Metal-binding</keyword>
<comment type="similarity">
    <text evidence="1 8">Belongs to the endoribonuclease YbeY family.</text>
</comment>
<proteinExistence type="inferred from homology"/>
<keyword evidence="3 8" id="KW-0540">Nuclease</keyword>
<keyword evidence="2 8" id="KW-0690">Ribosome biogenesis</keyword>
<evidence type="ECO:0000256" key="5">
    <source>
        <dbReference type="ARBA" id="ARBA00022759"/>
    </source>
</evidence>
<comment type="cofactor">
    <cofactor evidence="8">
        <name>Zn(2+)</name>
        <dbReference type="ChEBI" id="CHEBI:29105"/>
    </cofactor>
    <text evidence="8">Binds 1 zinc ion.</text>
</comment>
<keyword evidence="5 8" id="KW-0255">Endonuclease</keyword>
<dbReference type="GO" id="GO:0006364">
    <property type="term" value="P:rRNA processing"/>
    <property type="evidence" value="ECO:0007669"/>
    <property type="project" value="UniProtKB-UniRule"/>
</dbReference>
<dbReference type="GO" id="GO:0004222">
    <property type="term" value="F:metalloendopeptidase activity"/>
    <property type="evidence" value="ECO:0007669"/>
    <property type="project" value="InterPro"/>
</dbReference>
<dbReference type="InterPro" id="IPR002036">
    <property type="entry name" value="YbeY"/>
</dbReference>
<accession>A0A2K9ANG0</accession>
<keyword evidence="8" id="KW-0698">rRNA processing</keyword>
<comment type="function">
    <text evidence="8">Single strand-specific metallo-endoribonuclease involved in late-stage 70S ribosome quality control and in maturation of the 3' terminus of the 16S rRNA.</text>
</comment>
<name>A0A2K9ANG0_9GAMM</name>
<evidence type="ECO:0000313" key="9">
    <source>
        <dbReference type="EMBL" id="AUD77953.1"/>
    </source>
</evidence>
<dbReference type="GO" id="GO:0005737">
    <property type="term" value="C:cytoplasm"/>
    <property type="evidence" value="ECO:0007669"/>
    <property type="project" value="UniProtKB-SubCell"/>
</dbReference>
<protein>
    <recommendedName>
        <fullName evidence="8">Endoribonuclease YbeY</fullName>
        <ecNumber evidence="8">3.1.-.-</ecNumber>
    </recommendedName>
</protein>
<dbReference type="InterPro" id="IPR023091">
    <property type="entry name" value="MetalPrtase_cat_dom_sf_prd"/>
</dbReference>
<dbReference type="AlphaFoldDB" id="A0A2K9ANG0"/>
<dbReference type="EMBL" id="CP025120">
    <property type="protein sequence ID" value="AUD77953.1"/>
    <property type="molecule type" value="Genomic_DNA"/>
</dbReference>
<dbReference type="RefSeq" id="WP_106645867.1">
    <property type="nucleotide sequence ID" value="NZ_BMGO01000001.1"/>
</dbReference>
<dbReference type="PANTHER" id="PTHR46986:SF1">
    <property type="entry name" value="ENDORIBONUCLEASE YBEY, CHLOROPLASTIC"/>
    <property type="match status" value="1"/>
</dbReference>